<dbReference type="GO" id="GO:0005524">
    <property type="term" value="F:ATP binding"/>
    <property type="evidence" value="ECO:0007669"/>
    <property type="project" value="UniProtKB-UniRule"/>
</dbReference>
<dbReference type="InterPro" id="IPR008271">
    <property type="entry name" value="Ser/Thr_kinase_AS"/>
</dbReference>
<evidence type="ECO:0000313" key="8">
    <source>
        <dbReference type="EMBL" id="AUM14533.1"/>
    </source>
</evidence>
<dbReference type="OrthoDB" id="9801841at2"/>
<dbReference type="Gene3D" id="1.10.510.10">
    <property type="entry name" value="Transferase(Phosphotransferase) domain 1"/>
    <property type="match status" value="1"/>
</dbReference>
<proteinExistence type="predicted"/>
<feature type="binding site" evidence="5">
    <location>
        <position position="43"/>
    </location>
    <ligand>
        <name>ATP</name>
        <dbReference type="ChEBI" id="CHEBI:30616"/>
    </ligand>
</feature>
<dbReference type="PROSITE" id="PS50011">
    <property type="entry name" value="PROTEIN_KINASE_DOM"/>
    <property type="match status" value="1"/>
</dbReference>
<dbReference type="KEGG" id="kak:Kalk_19795"/>
<feature type="domain" description="Protein kinase" evidence="7">
    <location>
        <begin position="14"/>
        <end position="267"/>
    </location>
</feature>
<feature type="compositionally biased region" description="Low complexity" evidence="6">
    <location>
        <begin position="373"/>
        <end position="387"/>
    </location>
</feature>
<dbReference type="PANTHER" id="PTHR43289">
    <property type="entry name" value="MITOGEN-ACTIVATED PROTEIN KINASE KINASE KINASE 20-RELATED"/>
    <property type="match status" value="1"/>
</dbReference>
<dbReference type="EMBL" id="CP022684">
    <property type="protein sequence ID" value="AUM14533.1"/>
    <property type="molecule type" value="Genomic_DNA"/>
</dbReference>
<accession>A0A2K9LQG9</accession>
<sequence length="458" mass="50661">MSSNHLPPQRIAKYDIERILGSGAMGVVYKACDSQIERQVAIKVLHEHLRQGDQGAELEVRFLQEAKAAARCLHPNIVTIFDFGADGAPYIVMEYVEGIELKAHLKSDTFISLPSATDICIQVLQALGHAHDKGIVHRDIKPANIILLENGNVKVSDFGVARLDTSDLTSTGFMVGTPNYMSPEGLQGRQVDARSDLYSVAVLYYELLTKERPSRERSLEQNLDKLNEVRHLSGQSIRSIKPILHRSLQPNPSDRYQSSQLFIDQLRSIEDMDLTLATTAHFPRPLDYVAKAPVETNAFSSSQWSDDLLQSLEHSLARYVGPMAKLLVKKNSRSASSLDQLMANLTRHIPNEDERSQFMLSVEKSSISKAEPAAGSQSSSLGHSHSANQPTQMASAITEAQLGQVSEILAYHVGPLASRLVKKMSKQHGSMADLVEALARHIPDQVERNQFLSRASKL</sequence>
<dbReference type="Gene3D" id="3.30.200.20">
    <property type="entry name" value="Phosphorylase Kinase, domain 1"/>
    <property type="match status" value="1"/>
</dbReference>
<dbReference type="SUPFAM" id="SSF56112">
    <property type="entry name" value="Protein kinase-like (PK-like)"/>
    <property type="match status" value="1"/>
</dbReference>
<dbReference type="Pfam" id="PF26309">
    <property type="entry name" value="DUF8082"/>
    <property type="match status" value="2"/>
</dbReference>
<dbReference type="InterPro" id="IPR058395">
    <property type="entry name" value="DUF8082"/>
</dbReference>
<feature type="region of interest" description="Disordered" evidence="6">
    <location>
        <begin position="369"/>
        <end position="392"/>
    </location>
</feature>
<evidence type="ECO:0000313" key="9">
    <source>
        <dbReference type="Proteomes" id="UP000235116"/>
    </source>
</evidence>
<dbReference type="InterPro" id="IPR011009">
    <property type="entry name" value="Kinase-like_dom_sf"/>
</dbReference>
<dbReference type="Proteomes" id="UP000235116">
    <property type="component" value="Chromosome"/>
</dbReference>
<evidence type="ECO:0000256" key="5">
    <source>
        <dbReference type="PROSITE-ProRule" id="PRU10141"/>
    </source>
</evidence>
<evidence type="ECO:0000256" key="1">
    <source>
        <dbReference type="ARBA" id="ARBA00022679"/>
    </source>
</evidence>
<dbReference type="CDD" id="cd14014">
    <property type="entry name" value="STKc_PknB_like"/>
    <property type="match status" value="1"/>
</dbReference>
<keyword evidence="3" id="KW-0418">Kinase</keyword>
<dbReference type="PROSITE" id="PS00108">
    <property type="entry name" value="PROTEIN_KINASE_ST"/>
    <property type="match status" value="1"/>
</dbReference>
<gene>
    <name evidence="8" type="ORF">Kalk_19795</name>
</gene>
<dbReference type="PROSITE" id="PS00107">
    <property type="entry name" value="PROTEIN_KINASE_ATP"/>
    <property type="match status" value="1"/>
</dbReference>
<evidence type="ECO:0000256" key="2">
    <source>
        <dbReference type="ARBA" id="ARBA00022741"/>
    </source>
</evidence>
<keyword evidence="9" id="KW-1185">Reference proteome</keyword>
<reference evidence="9" key="1">
    <citation type="submission" date="2017-08" db="EMBL/GenBank/DDBJ databases">
        <title>Direct submision.</title>
        <authorList>
            <person name="Kim S.-J."/>
            <person name="Rhee S.-K."/>
        </authorList>
    </citation>
    <scope>NUCLEOTIDE SEQUENCE [LARGE SCALE GENOMIC DNA]</scope>
    <source>
        <strain evidence="9">GI5</strain>
    </source>
</reference>
<dbReference type="InterPro" id="IPR000719">
    <property type="entry name" value="Prot_kinase_dom"/>
</dbReference>
<evidence type="ECO:0000259" key="7">
    <source>
        <dbReference type="PROSITE" id="PS50011"/>
    </source>
</evidence>
<organism evidence="8 9">
    <name type="scientific">Ketobacter alkanivorans</name>
    <dbReference type="NCBI Taxonomy" id="1917421"/>
    <lineage>
        <taxon>Bacteria</taxon>
        <taxon>Pseudomonadati</taxon>
        <taxon>Pseudomonadota</taxon>
        <taxon>Gammaproteobacteria</taxon>
        <taxon>Pseudomonadales</taxon>
        <taxon>Ketobacteraceae</taxon>
        <taxon>Ketobacter</taxon>
    </lineage>
</organism>
<dbReference type="GO" id="GO:0004674">
    <property type="term" value="F:protein serine/threonine kinase activity"/>
    <property type="evidence" value="ECO:0007669"/>
    <property type="project" value="TreeGrafter"/>
</dbReference>
<dbReference type="Pfam" id="PF00069">
    <property type="entry name" value="Pkinase"/>
    <property type="match status" value="1"/>
</dbReference>
<name>A0A2K9LQG9_9GAMM</name>
<evidence type="ECO:0000256" key="6">
    <source>
        <dbReference type="SAM" id="MobiDB-lite"/>
    </source>
</evidence>
<dbReference type="SMART" id="SM00220">
    <property type="entry name" value="S_TKc"/>
    <property type="match status" value="1"/>
</dbReference>
<dbReference type="InterPro" id="IPR017441">
    <property type="entry name" value="Protein_kinase_ATP_BS"/>
</dbReference>
<dbReference type="AlphaFoldDB" id="A0A2K9LQG9"/>
<keyword evidence="2 5" id="KW-0547">Nucleotide-binding</keyword>
<evidence type="ECO:0000256" key="3">
    <source>
        <dbReference type="ARBA" id="ARBA00022777"/>
    </source>
</evidence>
<keyword evidence="4 5" id="KW-0067">ATP-binding</keyword>
<keyword evidence="1" id="KW-0808">Transferase</keyword>
<evidence type="ECO:0000256" key="4">
    <source>
        <dbReference type="ARBA" id="ARBA00022840"/>
    </source>
</evidence>
<protein>
    <recommendedName>
        <fullName evidence="7">Protein kinase domain-containing protein</fullName>
    </recommendedName>
</protein>
<dbReference type="RefSeq" id="WP_101895906.1">
    <property type="nucleotide sequence ID" value="NZ_CP022684.1"/>
</dbReference>
<dbReference type="PANTHER" id="PTHR43289:SF6">
    <property type="entry name" value="SERINE_THREONINE-PROTEIN KINASE NEKL-3"/>
    <property type="match status" value="1"/>
</dbReference>